<reference evidence="2 5" key="2">
    <citation type="submission" date="2018-12" db="EMBL/GenBank/DDBJ databases">
        <title>Genomic insights into the evolutionary origins and pathogenicity of five Vibrio parahaemolyticus strains isolated from the shrimp with acute hepatopancreatic necrosis disease (AHPND).</title>
        <authorList>
            <person name="Yang Q."/>
            <person name="Dong X."/>
            <person name="Xie G."/>
            <person name="Fu S."/>
            <person name="Zou P."/>
            <person name="Sun J."/>
            <person name="Wang Y."/>
            <person name="Huang J."/>
        </authorList>
    </citation>
    <scope>NUCLEOTIDE SEQUENCE [LARGE SCALE GENOMIC DNA]</scope>
    <source>
        <strain evidence="2 5">20160303005-1</strain>
    </source>
</reference>
<protein>
    <submittedName>
        <fullName evidence="3">Uncharacterized protein</fullName>
    </submittedName>
</protein>
<accession>A0A2R9VLM5</accession>
<name>A0A2R9VLM5_VIBPH</name>
<evidence type="ECO:0000313" key="4">
    <source>
        <dbReference type="Proteomes" id="UP000321504"/>
    </source>
</evidence>
<dbReference type="Proteomes" id="UP000321504">
    <property type="component" value="Unassembled WGS sequence"/>
</dbReference>
<dbReference type="Proteomes" id="UP000464718">
    <property type="component" value="Chromosome ii"/>
</dbReference>
<gene>
    <name evidence="2" type="ORF">EHC69_20670</name>
    <name evidence="3" type="ORF">FVP01_07745</name>
    <name evidence="1" type="ORF">I7278_10985</name>
</gene>
<evidence type="ECO:0000313" key="5">
    <source>
        <dbReference type="Proteomes" id="UP000464718"/>
    </source>
</evidence>
<dbReference type="Proteomes" id="UP000856022">
    <property type="component" value="Unassembled WGS sequence"/>
</dbReference>
<dbReference type="EMBL" id="CP034299">
    <property type="protein sequence ID" value="QHH11710.1"/>
    <property type="molecule type" value="Genomic_DNA"/>
</dbReference>
<dbReference type="EMBL" id="DACQKT010000004">
    <property type="protein sequence ID" value="HAS6677330.1"/>
    <property type="molecule type" value="Genomic_DNA"/>
</dbReference>
<dbReference type="EMBL" id="VRMQ01000001">
    <property type="protein sequence ID" value="TXN18871.1"/>
    <property type="molecule type" value="Genomic_DNA"/>
</dbReference>
<dbReference type="AlphaFoldDB" id="A0A2R9VLM5"/>
<reference evidence="1" key="1">
    <citation type="journal article" date="2018" name="Genome Biol.">
        <title>SKESA: strategic k-mer extension for scrupulous assemblies.</title>
        <authorList>
            <person name="Souvorov A."/>
            <person name="Agarwala R."/>
            <person name="Lipman D.J."/>
        </authorList>
    </citation>
    <scope>NUCLEOTIDE SEQUENCE</scope>
    <source>
        <strain evidence="1">1930</strain>
    </source>
</reference>
<evidence type="ECO:0000313" key="1">
    <source>
        <dbReference type="EMBL" id="HAS6677330.1"/>
    </source>
</evidence>
<organism evidence="3 4">
    <name type="scientific">Vibrio parahaemolyticus</name>
    <dbReference type="NCBI Taxonomy" id="670"/>
    <lineage>
        <taxon>Bacteria</taxon>
        <taxon>Pseudomonadati</taxon>
        <taxon>Pseudomonadota</taxon>
        <taxon>Gammaproteobacteria</taxon>
        <taxon>Vibrionales</taxon>
        <taxon>Vibrionaceae</taxon>
        <taxon>Vibrio</taxon>
    </lineage>
</organism>
<proteinExistence type="predicted"/>
<evidence type="ECO:0000313" key="2">
    <source>
        <dbReference type="EMBL" id="QHH11710.1"/>
    </source>
</evidence>
<reference evidence="1" key="4">
    <citation type="submission" date="2019-12" db="EMBL/GenBank/DDBJ databases">
        <authorList>
            <consortium name="NCBI Pathogen Detection Project"/>
        </authorList>
    </citation>
    <scope>NUCLEOTIDE SEQUENCE</scope>
    <source>
        <strain evidence="1">1930</strain>
    </source>
</reference>
<reference evidence="3 4" key="3">
    <citation type="submission" date="2019-08" db="EMBL/GenBank/DDBJ databases">
        <title>Emerging of two pre-pandemic pathogenic O4:KUT lineages of Vibrio parahaemolyticus in coastal eastern China.</title>
        <authorList>
            <person name="Yu H."/>
        </authorList>
    </citation>
    <scope>NUCLEOTIDE SEQUENCE [LARGE SCALE GENOMIC DNA]</scope>
    <source>
        <strain evidence="3 4">HZ17-383</strain>
    </source>
</reference>
<sequence length="51" mass="5760">MSLELTHNIIPGALTTRFWLRQRAFEGAVKAPFTFKGGKQQTIGTMLNKRP</sequence>
<evidence type="ECO:0000313" key="3">
    <source>
        <dbReference type="EMBL" id="TXN18871.1"/>
    </source>
</evidence>